<dbReference type="PANTHER" id="PTHR43660:SF1">
    <property type="entry name" value="DIPEPTIDYL CARBOXYPEPTIDASE"/>
    <property type="match status" value="1"/>
</dbReference>
<evidence type="ECO:0000256" key="5">
    <source>
        <dbReference type="ARBA" id="ARBA00022833"/>
    </source>
</evidence>
<organism evidence="9 10">
    <name type="scientific">Ferrimonas lipolytica</name>
    <dbReference type="NCBI Taxonomy" id="2724191"/>
    <lineage>
        <taxon>Bacteria</taxon>
        <taxon>Pseudomonadati</taxon>
        <taxon>Pseudomonadota</taxon>
        <taxon>Gammaproteobacteria</taxon>
        <taxon>Alteromonadales</taxon>
        <taxon>Ferrimonadaceae</taxon>
        <taxon>Ferrimonas</taxon>
    </lineage>
</organism>
<protein>
    <submittedName>
        <fullName evidence="9">M3 family metallopeptidase</fullName>
    </submittedName>
</protein>
<gene>
    <name evidence="9" type="ORF">HER31_18550</name>
</gene>
<evidence type="ECO:0000313" key="10">
    <source>
        <dbReference type="Proteomes" id="UP000501602"/>
    </source>
</evidence>
<keyword evidence="2 7" id="KW-0645">Protease</keyword>
<accession>A0A6H1UK77</accession>
<dbReference type="Gene3D" id="3.40.390.10">
    <property type="entry name" value="Collagenase (Catalytic Domain)"/>
    <property type="match status" value="1"/>
</dbReference>
<evidence type="ECO:0000259" key="8">
    <source>
        <dbReference type="Pfam" id="PF01432"/>
    </source>
</evidence>
<dbReference type="GO" id="GO:0004222">
    <property type="term" value="F:metalloendopeptidase activity"/>
    <property type="evidence" value="ECO:0007669"/>
    <property type="project" value="InterPro"/>
</dbReference>
<name>A0A6H1UK77_9GAMM</name>
<sequence>MFTKPLIAVSVVLALSACSGLDDHAIEKSTMTESIINVDVAEVAALPEANALKHPSVLPYQLPPFDKINDADVEAAIMAGMVEMLAQVNAIANNPAPATFDNTLVPLEQSGALYQRGLSILFNLGSSNGTPERLALMAKISPLVSQQQDNIYLNAKLYQRFTEVKASRDSANLNPEQKRLIDVYQQQFDQAGASLTQAQQTEVRKLNTRLSELTTEFGQNVLQASQADAVLVEDAAELSGLSEVEIGSAKMAAEKAGYSDGYLLTLVNTTRQSYLTNLHSRELRQQVWQASANRANHGKFDNTPVALEIAKLRAQKAALFGYATWADYQLKTQMAQSSDTVFDLLGSMVPKVVINADTEAKQIKALMAQQGIKHELQPWDWFYYGEQVRQQKYQLDPAEVAQYLPFDRVLHDGVFYAMERQFGITFKARPDLPTYHEDVDAYEIFDADGSSMGLFLADYFAREGKRGGAWMNAFVTQSHLLGTKPVIFNVMNIPKAAEGQPQLVSFDEATTMFHEFGHGVHGLFSDVTYPSLAGTSVSRDFVEFPSTFQEDWASHPDVISNYAKHYQTGEPIPADLLQKVLAAGKFNQGFDTLEYLSSALLDMEWHSVSGDVAISDIEAFEKEALAKHGINVAAIPPRYKSSYFSHIFAGGYSAGYYAYMWSEILAADAFAYIREHGGLSREQGEKFRKEILSMGNSQDLMETYKGFRGSEPTTEALLIRRGINLSK</sequence>
<dbReference type="AlphaFoldDB" id="A0A6H1UK77"/>
<dbReference type="PANTHER" id="PTHR43660">
    <property type="entry name" value="DIPEPTIDYL CARBOXYPEPTIDASE"/>
    <property type="match status" value="1"/>
</dbReference>
<keyword evidence="10" id="KW-1185">Reference proteome</keyword>
<reference evidence="9 10" key="1">
    <citation type="submission" date="2020-04" db="EMBL/GenBank/DDBJ databases">
        <title>Ferrimonas sp. S7 isolated from sea water.</title>
        <authorList>
            <person name="Bae S.S."/>
            <person name="Baek K."/>
        </authorList>
    </citation>
    <scope>NUCLEOTIDE SEQUENCE [LARGE SCALE GENOMIC DNA]</scope>
    <source>
        <strain evidence="9 10">S7</strain>
    </source>
</reference>
<dbReference type="Gene3D" id="1.10.1370.10">
    <property type="entry name" value="Neurolysin, domain 3"/>
    <property type="match status" value="1"/>
</dbReference>
<dbReference type="InterPro" id="IPR045090">
    <property type="entry name" value="Pept_M3A_M3B"/>
</dbReference>
<comment type="similarity">
    <text evidence="1 7">Belongs to the peptidase M3 family.</text>
</comment>
<dbReference type="CDD" id="cd06456">
    <property type="entry name" value="M3A_DCP"/>
    <property type="match status" value="1"/>
</dbReference>
<keyword evidence="4 7" id="KW-0378">Hydrolase</keyword>
<dbReference type="InterPro" id="IPR034005">
    <property type="entry name" value="M3A_DCP"/>
</dbReference>
<dbReference type="EMBL" id="CP051180">
    <property type="protein sequence ID" value="QIZ78723.1"/>
    <property type="molecule type" value="Genomic_DNA"/>
</dbReference>
<dbReference type="InterPro" id="IPR001567">
    <property type="entry name" value="Pept_M3A_M3B_dom"/>
</dbReference>
<dbReference type="SUPFAM" id="SSF55486">
    <property type="entry name" value="Metalloproteases ('zincins'), catalytic domain"/>
    <property type="match status" value="1"/>
</dbReference>
<evidence type="ECO:0000256" key="1">
    <source>
        <dbReference type="ARBA" id="ARBA00006040"/>
    </source>
</evidence>
<dbReference type="RefSeq" id="WP_168662961.1">
    <property type="nucleotide sequence ID" value="NZ_CP051180.1"/>
</dbReference>
<keyword evidence="5 7" id="KW-0862">Zinc</keyword>
<evidence type="ECO:0000256" key="7">
    <source>
        <dbReference type="RuleBase" id="RU003435"/>
    </source>
</evidence>
<evidence type="ECO:0000256" key="3">
    <source>
        <dbReference type="ARBA" id="ARBA00022723"/>
    </source>
</evidence>
<evidence type="ECO:0000256" key="2">
    <source>
        <dbReference type="ARBA" id="ARBA00022670"/>
    </source>
</evidence>
<dbReference type="FunFam" id="3.40.390.10:FF:000009">
    <property type="entry name" value="Oligopeptidase A"/>
    <property type="match status" value="1"/>
</dbReference>
<dbReference type="InterPro" id="IPR024079">
    <property type="entry name" value="MetalloPept_cat_dom_sf"/>
</dbReference>
<dbReference type="Proteomes" id="UP000501602">
    <property type="component" value="Chromosome"/>
</dbReference>
<dbReference type="KEGG" id="fes:HER31_18550"/>
<evidence type="ECO:0000256" key="6">
    <source>
        <dbReference type="ARBA" id="ARBA00023049"/>
    </source>
</evidence>
<dbReference type="PROSITE" id="PS51257">
    <property type="entry name" value="PROKAR_LIPOPROTEIN"/>
    <property type="match status" value="1"/>
</dbReference>
<dbReference type="GO" id="GO:0006508">
    <property type="term" value="P:proteolysis"/>
    <property type="evidence" value="ECO:0007669"/>
    <property type="project" value="UniProtKB-KW"/>
</dbReference>
<dbReference type="Pfam" id="PF01432">
    <property type="entry name" value="Peptidase_M3"/>
    <property type="match status" value="1"/>
</dbReference>
<dbReference type="GO" id="GO:0005829">
    <property type="term" value="C:cytosol"/>
    <property type="evidence" value="ECO:0007669"/>
    <property type="project" value="UniProtKB-ARBA"/>
</dbReference>
<comment type="cofactor">
    <cofactor evidence="7">
        <name>Zn(2+)</name>
        <dbReference type="ChEBI" id="CHEBI:29105"/>
    </cofactor>
    <text evidence="7">Binds 1 zinc ion.</text>
</comment>
<proteinExistence type="inferred from homology"/>
<dbReference type="GO" id="GO:0004180">
    <property type="term" value="F:carboxypeptidase activity"/>
    <property type="evidence" value="ECO:0007669"/>
    <property type="project" value="TreeGrafter"/>
</dbReference>
<evidence type="ECO:0000256" key="4">
    <source>
        <dbReference type="ARBA" id="ARBA00022801"/>
    </source>
</evidence>
<dbReference type="GO" id="GO:0046872">
    <property type="term" value="F:metal ion binding"/>
    <property type="evidence" value="ECO:0007669"/>
    <property type="project" value="UniProtKB-UniRule"/>
</dbReference>
<evidence type="ECO:0000313" key="9">
    <source>
        <dbReference type="EMBL" id="QIZ78723.1"/>
    </source>
</evidence>
<dbReference type="InterPro" id="IPR024077">
    <property type="entry name" value="Neurolysin/TOP_dom2"/>
</dbReference>
<feature type="domain" description="Peptidase M3A/M3B catalytic" evidence="8">
    <location>
        <begin position="275"/>
        <end position="720"/>
    </location>
</feature>
<keyword evidence="3 7" id="KW-0479">Metal-binding</keyword>
<keyword evidence="6 7" id="KW-0482">Metalloprotease</keyword>